<keyword evidence="2" id="KW-1185">Reference proteome</keyword>
<dbReference type="EMBL" id="CP140255">
    <property type="protein sequence ID" value="WQH13667.1"/>
    <property type="molecule type" value="Genomic_DNA"/>
</dbReference>
<evidence type="ECO:0000313" key="2">
    <source>
        <dbReference type="Proteomes" id="UP001324794"/>
    </source>
</evidence>
<organism evidence="1 2">
    <name type="scientific">Vreelandella neptunia</name>
    <dbReference type="NCBI Taxonomy" id="115551"/>
    <lineage>
        <taxon>Bacteria</taxon>
        <taxon>Pseudomonadati</taxon>
        <taxon>Pseudomonadota</taxon>
        <taxon>Gammaproteobacteria</taxon>
        <taxon>Oceanospirillales</taxon>
        <taxon>Halomonadaceae</taxon>
        <taxon>Vreelandella</taxon>
    </lineage>
</organism>
<gene>
    <name evidence="1" type="ORF">SR894_03785</name>
</gene>
<sequence>MAQRVCRVVVNDDEFSVIFQCCQGNLIAVFDMTVAHHLYGGVADADCHGAAWCRSYVVMAASACSVRSGNAASLLSMYGQ</sequence>
<accession>A0ABZ0YQT4</accession>
<name>A0ABZ0YQT4_9GAMM</name>
<reference evidence="1 2" key="1">
    <citation type="submission" date="2023-11" db="EMBL/GenBank/DDBJ databases">
        <title>MicrobeMod: A computational toolkit for identifying prokaryotic methylation and restriction-modification with nanopore sequencing.</title>
        <authorList>
            <person name="Crits-Christoph A."/>
            <person name="Kang S.C."/>
            <person name="Lee H."/>
            <person name="Ostrov N."/>
        </authorList>
    </citation>
    <scope>NUCLEOTIDE SEQUENCE [LARGE SCALE GENOMIC DNA]</scope>
    <source>
        <strain evidence="1 2">ATCC BAA-805</strain>
    </source>
</reference>
<dbReference type="RefSeq" id="WP_133733067.1">
    <property type="nucleotide sequence ID" value="NZ_CP140255.1"/>
</dbReference>
<evidence type="ECO:0000313" key="1">
    <source>
        <dbReference type="EMBL" id="WQH13667.1"/>
    </source>
</evidence>
<proteinExistence type="predicted"/>
<dbReference type="Proteomes" id="UP001324794">
    <property type="component" value="Chromosome"/>
</dbReference>
<protein>
    <submittedName>
        <fullName evidence="1">Uncharacterized protein</fullName>
    </submittedName>
</protein>